<dbReference type="Proteomes" id="UP001597493">
    <property type="component" value="Unassembled WGS sequence"/>
</dbReference>
<dbReference type="Gene3D" id="3.20.20.370">
    <property type="entry name" value="Glycoside hydrolase/deacetylase"/>
    <property type="match status" value="1"/>
</dbReference>
<dbReference type="EMBL" id="JBHUMY010000023">
    <property type="protein sequence ID" value="MFD2662238.1"/>
    <property type="molecule type" value="Genomic_DNA"/>
</dbReference>
<comment type="caution">
    <text evidence="1">The sequence shown here is derived from an EMBL/GenBank/DDBJ whole genome shotgun (WGS) entry which is preliminary data.</text>
</comment>
<dbReference type="SUPFAM" id="SSF88713">
    <property type="entry name" value="Glycoside hydrolase/deacetylase"/>
    <property type="match status" value="1"/>
</dbReference>
<accession>A0ABW5R0V2</accession>
<keyword evidence="2" id="KW-1185">Reference proteome</keyword>
<dbReference type="RefSeq" id="WP_379276172.1">
    <property type="nucleotide sequence ID" value="NZ_JBHUGT010000023.1"/>
</dbReference>
<proteinExistence type="predicted"/>
<name>A0ABW5R0V2_9BACL</name>
<gene>
    <name evidence="1" type="ORF">ACFSW5_18435</name>
</gene>
<sequence>MGNIKASPLKDKLVVLLHDGGDRQATVQALPAIIDYYNKLGYAFGVLNGDTEPVRFAQAAKLKWTRPPVTDGQIAAFKEAAYAQRRSQTKDEPVLVIHAADKDVRFEASDYRLAKGVLYVPLDVLTEGLGGSVAPLPDGSGYEAALDGGTYRFSGDELGLPEQEAEARPQDDGAGAAYVPLRKALDRYGLQIYQISFNGKERNVWAKPQEAA</sequence>
<protein>
    <submittedName>
        <fullName evidence="1">Uncharacterized protein</fullName>
    </submittedName>
</protein>
<evidence type="ECO:0000313" key="2">
    <source>
        <dbReference type="Proteomes" id="UP001597493"/>
    </source>
</evidence>
<organism evidence="1 2">
    <name type="scientific">Paenibacillus thailandensis</name>
    <dbReference type="NCBI Taxonomy" id="393250"/>
    <lineage>
        <taxon>Bacteria</taxon>
        <taxon>Bacillati</taxon>
        <taxon>Bacillota</taxon>
        <taxon>Bacilli</taxon>
        <taxon>Bacillales</taxon>
        <taxon>Paenibacillaceae</taxon>
        <taxon>Paenibacillus</taxon>
    </lineage>
</organism>
<dbReference type="InterPro" id="IPR011330">
    <property type="entry name" value="Glyco_hydro/deAcase_b/a-brl"/>
</dbReference>
<evidence type="ECO:0000313" key="1">
    <source>
        <dbReference type="EMBL" id="MFD2662238.1"/>
    </source>
</evidence>
<reference evidence="2" key="1">
    <citation type="journal article" date="2019" name="Int. J. Syst. Evol. Microbiol.">
        <title>The Global Catalogue of Microorganisms (GCM) 10K type strain sequencing project: providing services to taxonomists for standard genome sequencing and annotation.</title>
        <authorList>
            <consortium name="The Broad Institute Genomics Platform"/>
            <consortium name="The Broad Institute Genome Sequencing Center for Infectious Disease"/>
            <person name="Wu L."/>
            <person name="Ma J."/>
        </authorList>
    </citation>
    <scope>NUCLEOTIDE SEQUENCE [LARGE SCALE GENOMIC DNA]</scope>
    <source>
        <strain evidence="2">TISTR 1827</strain>
    </source>
</reference>